<dbReference type="SUPFAM" id="SSF47384">
    <property type="entry name" value="Homodimeric domain of signal transducing histidine kinase"/>
    <property type="match status" value="1"/>
</dbReference>
<keyword evidence="3" id="KW-0808">Transferase</keyword>
<keyword evidence="7" id="KW-0597">Phosphoprotein</keyword>
<keyword evidence="12" id="KW-1185">Reference proteome</keyword>
<dbReference type="PANTHER" id="PTHR24423">
    <property type="entry name" value="TWO-COMPONENT SENSOR HISTIDINE KINASE"/>
    <property type="match status" value="1"/>
</dbReference>
<feature type="domain" description="Response regulatory" evidence="10">
    <location>
        <begin position="441"/>
        <end position="556"/>
    </location>
</feature>
<dbReference type="PANTHER" id="PTHR24423:SF633">
    <property type="entry name" value="ETHYLENE RECEPTOR 2"/>
    <property type="match status" value="1"/>
</dbReference>
<dbReference type="SMART" id="SM00448">
    <property type="entry name" value="REC"/>
    <property type="match status" value="1"/>
</dbReference>
<sequence>MSNKNHHKAWIAASLTGALALMASVWWAQRSFGDGFLPHGFCLTWIPGLLWLHVASDTLIALAYLSIPITLLYFVRRRPDLPFGPMYLLFGAFIVACGITHLMDVWTLWNPDYWLAGGIKAVTAAVSVTTAFALVAALPRALTLPSVQQLEKAKAALEDEVRARCQAEAELRRIQAELEQRVAQRTAALAEATALLDGLFDAVPTGIAVFDDADRYVRVNPALGRINGAPTADHAGRSLADMVPTLADEVGGHLATVRRTGQPLLGLEVSGHVPGRAGLSSYAVSYFPVAGAGGTVHVGAICEDITERRAAEAERVHLLQEAQEANRLKGEFVAHVSHELRTPLQALLSWVGLLKSGKLDAKATARAFERLEHNVQLQSRMIAELLGAARSPGLDVAEAARVAGAQASATPPTLAANSTTMAATPARPTAESNDQPLLDLRILYVEDEPDVAEATAQALGALGARVALAPAPDAAAELLRSAAFDVLVSDLRLADGATGFDVLERVRQLDRRLPAIALSAYGSERDLAATSQAGFVHHLVKPVDAQTLASAVLKVLQGRAAAG</sequence>
<reference evidence="11" key="1">
    <citation type="submission" date="2022-05" db="EMBL/GenBank/DDBJ databases">
        <title>An RpoN-dependent PEP-CTERM gene is involved in floc formation of an Aquincola tertiaricarbonis strain.</title>
        <authorList>
            <person name="Qiu D."/>
            <person name="Xia M."/>
        </authorList>
    </citation>
    <scope>NUCLEOTIDE SEQUENCE</scope>
    <source>
        <strain evidence="11">RN12</strain>
    </source>
</reference>
<dbReference type="RefSeq" id="WP_250195347.1">
    <property type="nucleotide sequence ID" value="NZ_CP097635.1"/>
</dbReference>
<dbReference type="InterPro" id="IPR000014">
    <property type="entry name" value="PAS"/>
</dbReference>
<organism evidence="11 12">
    <name type="scientific">Aquincola tertiaricarbonis</name>
    <dbReference type="NCBI Taxonomy" id="391953"/>
    <lineage>
        <taxon>Bacteria</taxon>
        <taxon>Pseudomonadati</taxon>
        <taxon>Pseudomonadota</taxon>
        <taxon>Betaproteobacteria</taxon>
        <taxon>Burkholderiales</taxon>
        <taxon>Sphaerotilaceae</taxon>
        <taxon>Aquincola</taxon>
    </lineage>
</organism>
<evidence type="ECO:0000256" key="9">
    <source>
        <dbReference type="SAM" id="Phobius"/>
    </source>
</evidence>
<dbReference type="SMART" id="SM00388">
    <property type="entry name" value="HisKA"/>
    <property type="match status" value="1"/>
</dbReference>
<evidence type="ECO:0000259" key="10">
    <source>
        <dbReference type="PROSITE" id="PS50110"/>
    </source>
</evidence>
<dbReference type="InterPro" id="IPR011006">
    <property type="entry name" value="CheY-like_superfamily"/>
</dbReference>
<evidence type="ECO:0000256" key="3">
    <source>
        <dbReference type="ARBA" id="ARBA00022679"/>
    </source>
</evidence>
<dbReference type="Pfam" id="PF25487">
    <property type="entry name" value="ETR1_N"/>
    <property type="match status" value="1"/>
</dbReference>
<dbReference type="Pfam" id="PF00072">
    <property type="entry name" value="Response_reg"/>
    <property type="match status" value="1"/>
</dbReference>
<dbReference type="SUPFAM" id="SSF52172">
    <property type="entry name" value="CheY-like"/>
    <property type="match status" value="1"/>
</dbReference>
<evidence type="ECO:0000256" key="1">
    <source>
        <dbReference type="ARBA" id="ARBA00000085"/>
    </source>
</evidence>
<dbReference type="InterPro" id="IPR001789">
    <property type="entry name" value="Sig_transdc_resp-reg_receiver"/>
</dbReference>
<dbReference type="EMBL" id="CP097635">
    <property type="protein sequence ID" value="URI07082.1"/>
    <property type="molecule type" value="Genomic_DNA"/>
</dbReference>
<feature type="transmembrane region" description="Helical" evidence="9">
    <location>
        <begin position="9"/>
        <end position="29"/>
    </location>
</feature>
<dbReference type="Proteomes" id="UP001056201">
    <property type="component" value="Chromosome 1"/>
</dbReference>
<evidence type="ECO:0000256" key="4">
    <source>
        <dbReference type="ARBA" id="ARBA00022723"/>
    </source>
</evidence>
<dbReference type="InterPro" id="IPR003661">
    <property type="entry name" value="HisK_dim/P_dom"/>
</dbReference>
<keyword evidence="4" id="KW-0479">Metal-binding</keyword>
<dbReference type="PROSITE" id="PS50110">
    <property type="entry name" value="RESPONSE_REGULATORY"/>
    <property type="match status" value="1"/>
</dbReference>
<keyword evidence="9" id="KW-1133">Transmembrane helix</keyword>
<dbReference type="EC" id="2.7.13.3" evidence="2"/>
<keyword evidence="9" id="KW-0472">Membrane</keyword>
<dbReference type="NCBIfam" id="TIGR00229">
    <property type="entry name" value="sensory_box"/>
    <property type="match status" value="1"/>
</dbReference>
<dbReference type="CDD" id="cd00082">
    <property type="entry name" value="HisKA"/>
    <property type="match status" value="1"/>
</dbReference>
<dbReference type="InterPro" id="IPR058544">
    <property type="entry name" value="ETR1_N"/>
</dbReference>
<evidence type="ECO:0000256" key="8">
    <source>
        <dbReference type="SAM" id="MobiDB-lite"/>
    </source>
</evidence>
<evidence type="ECO:0000256" key="6">
    <source>
        <dbReference type="ARBA" id="ARBA00022840"/>
    </source>
</evidence>
<evidence type="ECO:0000313" key="12">
    <source>
        <dbReference type="Proteomes" id="UP001056201"/>
    </source>
</evidence>
<keyword evidence="9" id="KW-0812">Transmembrane</keyword>
<dbReference type="InterPro" id="IPR036097">
    <property type="entry name" value="HisK_dim/P_sf"/>
</dbReference>
<dbReference type="Gene3D" id="1.10.287.130">
    <property type="match status" value="1"/>
</dbReference>
<dbReference type="Pfam" id="PF08448">
    <property type="entry name" value="PAS_4"/>
    <property type="match status" value="1"/>
</dbReference>
<dbReference type="Pfam" id="PF00512">
    <property type="entry name" value="HisKA"/>
    <property type="match status" value="1"/>
</dbReference>
<accession>A0ABY4S4Z3</accession>
<evidence type="ECO:0000256" key="2">
    <source>
        <dbReference type="ARBA" id="ARBA00012438"/>
    </source>
</evidence>
<feature type="compositionally biased region" description="Low complexity" evidence="8">
    <location>
        <begin position="419"/>
        <end position="430"/>
    </location>
</feature>
<dbReference type="InterPro" id="IPR035965">
    <property type="entry name" value="PAS-like_dom_sf"/>
</dbReference>
<keyword evidence="6" id="KW-0067">ATP-binding</keyword>
<feature type="transmembrane region" description="Helical" evidence="9">
    <location>
        <begin position="49"/>
        <end position="75"/>
    </location>
</feature>
<name>A0ABY4S4Z3_AQUTE</name>
<gene>
    <name evidence="11" type="ORF">MW290_00195</name>
</gene>
<dbReference type="InterPro" id="IPR013656">
    <property type="entry name" value="PAS_4"/>
</dbReference>
<dbReference type="Gene3D" id="3.40.50.2300">
    <property type="match status" value="1"/>
</dbReference>
<feature type="region of interest" description="Disordered" evidence="8">
    <location>
        <begin position="410"/>
        <end position="432"/>
    </location>
</feature>
<proteinExistence type="predicted"/>
<dbReference type="SUPFAM" id="SSF55785">
    <property type="entry name" value="PYP-like sensor domain (PAS domain)"/>
    <property type="match status" value="1"/>
</dbReference>
<feature type="transmembrane region" description="Helical" evidence="9">
    <location>
        <begin position="87"/>
        <end position="109"/>
    </location>
</feature>
<comment type="catalytic activity">
    <reaction evidence="1">
        <text>ATP + protein L-histidine = ADP + protein N-phospho-L-histidine.</text>
        <dbReference type="EC" id="2.7.13.3"/>
    </reaction>
</comment>
<evidence type="ECO:0000256" key="5">
    <source>
        <dbReference type="ARBA" id="ARBA00022741"/>
    </source>
</evidence>
<dbReference type="Gene3D" id="3.30.450.20">
    <property type="entry name" value="PAS domain"/>
    <property type="match status" value="1"/>
</dbReference>
<keyword evidence="5" id="KW-0547">Nucleotide-binding</keyword>
<evidence type="ECO:0000256" key="7">
    <source>
        <dbReference type="PROSITE-ProRule" id="PRU00169"/>
    </source>
</evidence>
<protein>
    <recommendedName>
        <fullName evidence="2">histidine kinase</fullName>
        <ecNumber evidence="2">2.7.13.3</ecNumber>
    </recommendedName>
</protein>
<evidence type="ECO:0000313" key="11">
    <source>
        <dbReference type="EMBL" id="URI07082.1"/>
    </source>
</evidence>
<feature type="modified residue" description="4-aspartylphosphate" evidence="7">
    <location>
        <position position="490"/>
    </location>
</feature>